<reference evidence="3" key="2">
    <citation type="journal article" date="2021" name="Microbiome">
        <title>Successional dynamics and alternative stable states in a saline activated sludge microbial community over 9 years.</title>
        <authorList>
            <person name="Wang Y."/>
            <person name="Ye J."/>
            <person name="Ju F."/>
            <person name="Liu L."/>
            <person name="Boyd J.A."/>
            <person name="Deng Y."/>
            <person name="Parks D.H."/>
            <person name="Jiang X."/>
            <person name="Yin X."/>
            <person name="Woodcroft B.J."/>
            <person name="Tyson G.W."/>
            <person name="Hugenholtz P."/>
            <person name="Polz M.F."/>
            <person name="Zhang T."/>
        </authorList>
    </citation>
    <scope>NUCLEOTIDE SEQUENCE</scope>
    <source>
        <strain evidence="3">HKST-UBA03</strain>
    </source>
</reference>
<dbReference type="EMBL" id="JAGQKZ010000018">
    <property type="protein sequence ID" value="MCA9392071.1"/>
    <property type="molecule type" value="Genomic_DNA"/>
</dbReference>
<keyword evidence="1" id="KW-0175">Coiled coil</keyword>
<proteinExistence type="predicted"/>
<reference evidence="3" key="1">
    <citation type="submission" date="2020-04" db="EMBL/GenBank/DDBJ databases">
        <authorList>
            <person name="Zhang T."/>
        </authorList>
    </citation>
    <scope>NUCLEOTIDE SEQUENCE</scope>
    <source>
        <strain evidence="3">HKST-UBA03</strain>
    </source>
</reference>
<evidence type="ECO:0000256" key="2">
    <source>
        <dbReference type="SAM" id="SignalP"/>
    </source>
</evidence>
<evidence type="ECO:0000256" key="1">
    <source>
        <dbReference type="SAM" id="Coils"/>
    </source>
</evidence>
<protein>
    <submittedName>
        <fullName evidence="3">Uncharacterized protein</fullName>
    </submittedName>
</protein>
<comment type="caution">
    <text evidence="3">The sequence shown here is derived from an EMBL/GenBank/DDBJ whole genome shotgun (WGS) entry which is preliminary data.</text>
</comment>
<dbReference type="Proteomes" id="UP000751518">
    <property type="component" value="Unassembled WGS sequence"/>
</dbReference>
<feature type="signal peptide" evidence="2">
    <location>
        <begin position="1"/>
        <end position="24"/>
    </location>
</feature>
<accession>A0A955LKM2</accession>
<keyword evidence="2" id="KW-0732">Signal</keyword>
<sequence length="261" mass="29280">MMKRKLTVFLSVISIVLFTQFAYAVEDPSPTTRLDAIKDRMEQKKEEVEQKVQEVKDDILTAAKERFGNHIDKVLDYLANFETRLKADVYLTDAQKSAASADIAAIVSQVKDLSSQITSSEDRTSFSDLAGQVRELWQQAIDVHRKYVGLHLVGHFDNYFENLELVTNRVQIRINLLSGQGLDVSTLQRQLDSFDQSIASAKQLVTQAKAQFNSIIPGSGNSATLWNTGMAQIREAKAMVHSAVDAVREAILTIQNEYLEQ</sequence>
<dbReference type="AlphaFoldDB" id="A0A955LKM2"/>
<evidence type="ECO:0000313" key="3">
    <source>
        <dbReference type="EMBL" id="MCA9392071.1"/>
    </source>
</evidence>
<gene>
    <name evidence="3" type="ORF">KC614_02610</name>
</gene>
<feature type="chain" id="PRO_5038074797" evidence="2">
    <location>
        <begin position="25"/>
        <end position="261"/>
    </location>
</feature>
<name>A0A955LKM2_UNCKA</name>
<evidence type="ECO:0000313" key="4">
    <source>
        <dbReference type="Proteomes" id="UP000751518"/>
    </source>
</evidence>
<feature type="coiled-coil region" evidence="1">
    <location>
        <begin position="31"/>
        <end position="65"/>
    </location>
</feature>
<organism evidence="3 4">
    <name type="scientific">candidate division WWE3 bacterium</name>
    <dbReference type="NCBI Taxonomy" id="2053526"/>
    <lineage>
        <taxon>Bacteria</taxon>
        <taxon>Katanobacteria</taxon>
    </lineage>
</organism>